<evidence type="ECO:0000256" key="3">
    <source>
        <dbReference type="ARBA" id="ARBA00022475"/>
    </source>
</evidence>
<comment type="similarity">
    <text evidence="2">Belongs to the polysaccharide synthase family.</text>
</comment>
<feature type="transmembrane region" description="Helical" evidence="7">
    <location>
        <begin position="170"/>
        <end position="200"/>
    </location>
</feature>
<evidence type="ECO:0000256" key="5">
    <source>
        <dbReference type="ARBA" id="ARBA00022989"/>
    </source>
</evidence>
<evidence type="ECO:0000256" key="6">
    <source>
        <dbReference type="ARBA" id="ARBA00023136"/>
    </source>
</evidence>
<keyword evidence="5 7" id="KW-1133">Transmembrane helix</keyword>
<keyword evidence="3" id="KW-1003">Cell membrane</keyword>
<keyword evidence="4 7" id="KW-0812">Transmembrane</keyword>
<dbReference type="RefSeq" id="WP_120325741.1">
    <property type="nucleotide sequence ID" value="NZ_RAPF01000010.1"/>
</dbReference>
<evidence type="ECO:0000313" key="8">
    <source>
        <dbReference type="EMBL" id="RKF18297.1"/>
    </source>
</evidence>
<feature type="transmembrane region" description="Helical" evidence="7">
    <location>
        <begin position="334"/>
        <end position="357"/>
    </location>
</feature>
<dbReference type="OrthoDB" id="9770347at2"/>
<evidence type="ECO:0008006" key="10">
    <source>
        <dbReference type="Google" id="ProtNLM"/>
    </source>
</evidence>
<dbReference type="PANTHER" id="PTHR30250">
    <property type="entry name" value="PST FAMILY PREDICTED COLANIC ACID TRANSPORTER"/>
    <property type="match status" value="1"/>
</dbReference>
<dbReference type="InterPro" id="IPR050833">
    <property type="entry name" value="Poly_Biosynth_Transport"/>
</dbReference>
<feature type="transmembrane region" description="Helical" evidence="7">
    <location>
        <begin position="124"/>
        <end position="149"/>
    </location>
</feature>
<dbReference type="AlphaFoldDB" id="A0A420EC80"/>
<keyword evidence="9" id="KW-1185">Reference proteome</keyword>
<protein>
    <recommendedName>
        <fullName evidence="10">Oligosaccharide flippase family protein</fullName>
    </recommendedName>
</protein>
<evidence type="ECO:0000256" key="2">
    <source>
        <dbReference type="ARBA" id="ARBA00007430"/>
    </source>
</evidence>
<evidence type="ECO:0000313" key="9">
    <source>
        <dbReference type="Proteomes" id="UP000284395"/>
    </source>
</evidence>
<evidence type="ECO:0000256" key="7">
    <source>
        <dbReference type="SAM" id="Phobius"/>
    </source>
</evidence>
<keyword evidence="6 7" id="KW-0472">Membrane</keyword>
<accession>A0A420EC80</accession>
<name>A0A420EC80_9SPHN</name>
<dbReference type="GO" id="GO:0005886">
    <property type="term" value="C:plasma membrane"/>
    <property type="evidence" value="ECO:0007669"/>
    <property type="project" value="UniProtKB-SubCell"/>
</dbReference>
<dbReference type="PANTHER" id="PTHR30250:SF10">
    <property type="entry name" value="LIPOPOLYSACCHARIDE BIOSYNTHESIS PROTEIN WZXC"/>
    <property type="match status" value="1"/>
</dbReference>
<dbReference type="Proteomes" id="UP000284395">
    <property type="component" value="Unassembled WGS sequence"/>
</dbReference>
<dbReference type="Pfam" id="PF13440">
    <property type="entry name" value="Polysacc_synt_3"/>
    <property type="match status" value="1"/>
</dbReference>
<comment type="caution">
    <text evidence="8">The sequence shown here is derived from an EMBL/GenBank/DDBJ whole genome shotgun (WGS) entry which is preliminary data.</text>
</comment>
<feature type="transmembrane region" description="Helical" evidence="7">
    <location>
        <begin position="96"/>
        <end position="118"/>
    </location>
</feature>
<proteinExistence type="inferred from homology"/>
<reference evidence="8 9" key="1">
    <citation type="submission" date="2018-09" db="EMBL/GenBank/DDBJ databases">
        <title>Altererythrobacter spongiae sp. nov., isolated from a marine sponge.</title>
        <authorList>
            <person name="Zhuang L."/>
            <person name="Luo L."/>
        </authorList>
    </citation>
    <scope>NUCLEOTIDE SEQUENCE [LARGE SCALE GENOMIC DNA]</scope>
    <source>
        <strain evidence="8 9">HN-Y73</strain>
    </source>
</reference>
<feature type="transmembrane region" description="Helical" evidence="7">
    <location>
        <begin position="394"/>
        <end position="412"/>
    </location>
</feature>
<comment type="subcellular location">
    <subcellularLocation>
        <location evidence="1">Cell membrane</location>
        <topology evidence="1">Multi-pass membrane protein</topology>
    </subcellularLocation>
</comment>
<organism evidence="8 9">
    <name type="scientific">Altericroceibacterium spongiae</name>
    <dbReference type="NCBI Taxonomy" id="2320269"/>
    <lineage>
        <taxon>Bacteria</taxon>
        <taxon>Pseudomonadati</taxon>
        <taxon>Pseudomonadota</taxon>
        <taxon>Alphaproteobacteria</taxon>
        <taxon>Sphingomonadales</taxon>
        <taxon>Erythrobacteraceae</taxon>
        <taxon>Altericroceibacterium</taxon>
    </lineage>
</organism>
<evidence type="ECO:0000256" key="4">
    <source>
        <dbReference type="ARBA" id="ARBA00022692"/>
    </source>
</evidence>
<feature type="transmembrane region" description="Helical" evidence="7">
    <location>
        <begin position="304"/>
        <end position="322"/>
    </location>
</feature>
<feature type="transmembrane region" description="Helical" evidence="7">
    <location>
        <begin position="267"/>
        <end position="284"/>
    </location>
</feature>
<sequence>MHAFPSALTRYIPERARPVLSGLAAYASAEAVTRIVRVGAILVIARQTDPALLGTAAAALSLFELIRVLANAGIGQRLIAAHEDELDALCNTALRLFWFVCGAVCLIQLGVAAGLALLTDQQAAAAMLATLSAVYLIMPPGLVQIFLLMRAGRLAATARIRATQTMLDHILTLCLVVIWPSAWAIVLPKLLTAPIWTLLARRALHWAPNSAAGYAHWREFHAFGFAILGSEILSALRLQADKLIIGIMLGIEALGLYYFAFNAGLGITQSLVSAFGTVVFPQLCRTRDDQEQALRLREAFSLGLLLLCPIVATQGLLAPLYVPLLFGEEWIPAAPFLAILCLAALPLLCASAIGAAYRAQSRPGRETSLAALATTAGLAGLAAGATQSLELACAGYSAGLAIVFIPAALRLIPPRTPAHIAQEATS</sequence>
<evidence type="ECO:0000256" key="1">
    <source>
        <dbReference type="ARBA" id="ARBA00004651"/>
    </source>
</evidence>
<gene>
    <name evidence="8" type="ORF">D6851_15115</name>
</gene>
<feature type="transmembrane region" description="Helical" evidence="7">
    <location>
        <begin position="369"/>
        <end position="388"/>
    </location>
</feature>
<dbReference type="EMBL" id="RAPF01000010">
    <property type="protein sequence ID" value="RKF18297.1"/>
    <property type="molecule type" value="Genomic_DNA"/>
</dbReference>